<dbReference type="EMBL" id="PJMW01000004">
    <property type="protein sequence ID" value="PKV76576.1"/>
    <property type="molecule type" value="Genomic_DNA"/>
</dbReference>
<dbReference type="RefSeq" id="WP_101469223.1">
    <property type="nucleotide sequence ID" value="NZ_PJMW01000004.1"/>
</dbReference>
<keyword evidence="1" id="KW-0812">Transmembrane</keyword>
<reference evidence="2 3" key="1">
    <citation type="submission" date="2017-12" db="EMBL/GenBank/DDBJ databases">
        <title>Sequencing the genomes of 1000 Actinobacteria strains.</title>
        <authorList>
            <person name="Klenk H.-P."/>
        </authorList>
    </citation>
    <scope>NUCLEOTIDE SEQUENCE [LARGE SCALE GENOMIC DNA]</scope>
    <source>
        <strain evidence="2 3">DSM 44489</strain>
    </source>
</reference>
<feature type="transmembrane region" description="Helical" evidence="1">
    <location>
        <begin position="50"/>
        <end position="68"/>
    </location>
</feature>
<feature type="transmembrane region" description="Helical" evidence="1">
    <location>
        <begin position="12"/>
        <end position="30"/>
    </location>
</feature>
<protein>
    <submittedName>
        <fullName evidence="2">Putative membrane protein</fullName>
    </submittedName>
</protein>
<accession>A0A2N3V4S8</accession>
<keyword evidence="1" id="KW-1133">Transmembrane helix</keyword>
<dbReference type="Proteomes" id="UP000233766">
    <property type="component" value="Unassembled WGS sequence"/>
</dbReference>
<organism evidence="2 3">
    <name type="scientific">Nocardia fluminea</name>
    <dbReference type="NCBI Taxonomy" id="134984"/>
    <lineage>
        <taxon>Bacteria</taxon>
        <taxon>Bacillati</taxon>
        <taxon>Actinomycetota</taxon>
        <taxon>Actinomycetes</taxon>
        <taxon>Mycobacteriales</taxon>
        <taxon>Nocardiaceae</taxon>
        <taxon>Nocardia</taxon>
    </lineage>
</organism>
<dbReference type="Pfam" id="PF06197">
    <property type="entry name" value="DUF998"/>
    <property type="match status" value="1"/>
</dbReference>
<evidence type="ECO:0000313" key="3">
    <source>
        <dbReference type="Proteomes" id="UP000233766"/>
    </source>
</evidence>
<keyword evidence="3" id="KW-1185">Reference proteome</keyword>
<evidence type="ECO:0000313" key="2">
    <source>
        <dbReference type="EMBL" id="PKV76576.1"/>
    </source>
</evidence>
<name>A0A2N3V4S8_9NOCA</name>
<dbReference type="AlphaFoldDB" id="A0A2N3V4S8"/>
<feature type="transmembrane region" description="Helical" evidence="1">
    <location>
        <begin position="186"/>
        <end position="204"/>
    </location>
</feature>
<dbReference type="OrthoDB" id="8159487at2"/>
<comment type="caution">
    <text evidence="2">The sequence shown here is derived from an EMBL/GenBank/DDBJ whole genome shotgun (WGS) entry which is preliminary data.</text>
</comment>
<evidence type="ECO:0000256" key="1">
    <source>
        <dbReference type="SAM" id="Phobius"/>
    </source>
</evidence>
<feature type="transmembrane region" description="Helical" evidence="1">
    <location>
        <begin position="118"/>
        <end position="140"/>
    </location>
</feature>
<feature type="transmembrane region" description="Helical" evidence="1">
    <location>
        <begin position="147"/>
        <end position="166"/>
    </location>
</feature>
<keyword evidence="1" id="KW-0472">Membrane</keyword>
<dbReference type="InterPro" id="IPR009339">
    <property type="entry name" value="DUF998"/>
</dbReference>
<proteinExistence type="predicted"/>
<feature type="transmembrane region" description="Helical" evidence="1">
    <location>
        <begin position="80"/>
        <end position="98"/>
    </location>
</feature>
<gene>
    <name evidence="2" type="ORF">ATK86_7510</name>
</gene>
<sequence length="218" mass="22670">MSLRSTRSLLRLGAAGPVVFIAAYLVNGAARPGYNSSHDTISALSLAPHGWIQNANFLVYGVLTLCFAEALRRCAALRATGYVSLIVAGTGLILLGLFPTDPVLGFPEGAPTTITAIGTVHSTVALVVFVAYPVAAFAAASRRDPGWTAFSIVIGVLSLEAVGAFFAAVEGTEAGAQSSAGLYERLPTLFIGLWQIAFALRVSIPHRVPDSRNVAVAS</sequence>